<sequence length="300" mass="34701">MTNHNQFVNLNEYKILNFIGDGAFSNVFMIKCKKTRIKYAAKVIKLMVDEDTRDDDDTLHIFREVNLISILNYPSILKFIGYSQTNFDGDPNPTIITEYATNGSLKNIIEMEKLGIPPKEWNETKKLINIYGIASGMSYMHKYNVINRDLKPENILIDDYLYPKISDFGLSKILDTLSASMNIQSQKGLKGTPIYIAPEIFSSLEYSKASDIYAFAFIVYEVITLNNPVLCKNFHTLISKIIKGERPHILEDTPDVYRDLIERCWSQEASMRPSFDEIVEEMKSDDRYINDLIDEDEFYN</sequence>
<dbReference type="PROSITE" id="PS00107">
    <property type="entry name" value="PROTEIN_KINASE_ATP"/>
    <property type="match status" value="1"/>
</dbReference>
<accession>A0ABR2KIZ0</accession>
<evidence type="ECO:0000256" key="1">
    <source>
        <dbReference type="PROSITE-ProRule" id="PRU10141"/>
    </source>
</evidence>
<organism evidence="3 4">
    <name type="scientific">Tritrichomonas musculus</name>
    <dbReference type="NCBI Taxonomy" id="1915356"/>
    <lineage>
        <taxon>Eukaryota</taxon>
        <taxon>Metamonada</taxon>
        <taxon>Parabasalia</taxon>
        <taxon>Tritrichomonadida</taxon>
        <taxon>Tritrichomonadidae</taxon>
        <taxon>Tritrichomonas</taxon>
    </lineage>
</organism>
<evidence type="ECO:0000313" key="3">
    <source>
        <dbReference type="EMBL" id="KAK8890736.1"/>
    </source>
</evidence>
<reference evidence="3 4" key="1">
    <citation type="submission" date="2024-04" db="EMBL/GenBank/DDBJ databases">
        <title>Tritrichomonas musculus Genome.</title>
        <authorList>
            <person name="Alves-Ferreira E."/>
            <person name="Grigg M."/>
            <person name="Lorenzi H."/>
            <person name="Galac M."/>
        </authorList>
    </citation>
    <scope>NUCLEOTIDE SEQUENCE [LARGE SCALE GENOMIC DNA]</scope>
    <source>
        <strain evidence="3 4">EAF2021</strain>
    </source>
</reference>
<dbReference type="InterPro" id="IPR051681">
    <property type="entry name" value="Ser/Thr_Kinases-Pseudokinases"/>
</dbReference>
<dbReference type="PRINTS" id="PR00109">
    <property type="entry name" value="TYRKINASE"/>
</dbReference>
<dbReference type="PIRSF" id="PIRSF000654">
    <property type="entry name" value="Integrin-linked_kinase"/>
    <property type="match status" value="1"/>
</dbReference>
<feature type="domain" description="Protein kinase" evidence="2">
    <location>
        <begin position="13"/>
        <end position="289"/>
    </location>
</feature>
<evidence type="ECO:0000259" key="2">
    <source>
        <dbReference type="PROSITE" id="PS50011"/>
    </source>
</evidence>
<dbReference type="Proteomes" id="UP001470230">
    <property type="component" value="Unassembled WGS sequence"/>
</dbReference>
<dbReference type="PANTHER" id="PTHR44329">
    <property type="entry name" value="SERINE/THREONINE-PROTEIN KINASE TNNI3K-RELATED"/>
    <property type="match status" value="1"/>
</dbReference>
<gene>
    <name evidence="3" type="ORF">M9Y10_035521</name>
</gene>
<proteinExistence type="predicted"/>
<dbReference type="SUPFAM" id="SSF56112">
    <property type="entry name" value="Protein kinase-like (PK-like)"/>
    <property type="match status" value="1"/>
</dbReference>
<dbReference type="Gene3D" id="1.10.510.10">
    <property type="entry name" value="Transferase(Phosphotransferase) domain 1"/>
    <property type="match status" value="1"/>
</dbReference>
<dbReference type="Pfam" id="PF07714">
    <property type="entry name" value="PK_Tyr_Ser-Thr"/>
    <property type="match status" value="1"/>
</dbReference>
<dbReference type="SMART" id="SM00220">
    <property type="entry name" value="S_TKc"/>
    <property type="match status" value="1"/>
</dbReference>
<keyword evidence="1" id="KW-0547">Nucleotide-binding</keyword>
<name>A0ABR2KIZ0_9EUKA</name>
<keyword evidence="1" id="KW-0067">ATP-binding</keyword>
<keyword evidence="4" id="KW-1185">Reference proteome</keyword>
<dbReference type="InterPro" id="IPR000719">
    <property type="entry name" value="Prot_kinase_dom"/>
</dbReference>
<dbReference type="InterPro" id="IPR001245">
    <property type="entry name" value="Ser-Thr/Tyr_kinase_cat_dom"/>
</dbReference>
<dbReference type="PANTHER" id="PTHR44329:SF214">
    <property type="entry name" value="PROTEIN KINASE DOMAIN-CONTAINING PROTEIN"/>
    <property type="match status" value="1"/>
</dbReference>
<dbReference type="InterPro" id="IPR017441">
    <property type="entry name" value="Protein_kinase_ATP_BS"/>
</dbReference>
<dbReference type="PROSITE" id="PS50011">
    <property type="entry name" value="PROTEIN_KINASE_DOM"/>
    <property type="match status" value="1"/>
</dbReference>
<comment type="caution">
    <text evidence="3">The sequence shown here is derived from an EMBL/GenBank/DDBJ whole genome shotgun (WGS) entry which is preliminary data.</text>
</comment>
<protein>
    <recommendedName>
        <fullName evidence="2">Protein kinase domain-containing protein</fullName>
    </recommendedName>
</protein>
<feature type="binding site" evidence="1">
    <location>
        <position position="42"/>
    </location>
    <ligand>
        <name>ATP</name>
        <dbReference type="ChEBI" id="CHEBI:30616"/>
    </ligand>
</feature>
<dbReference type="EMBL" id="JAPFFF010000005">
    <property type="protein sequence ID" value="KAK8890736.1"/>
    <property type="molecule type" value="Genomic_DNA"/>
</dbReference>
<evidence type="ECO:0000313" key="4">
    <source>
        <dbReference type="Proteomes" id="UP001470230"/>
    </source>
</evidence>
<dbReference type="InterPro" id="IPR011009">
    <property type="entry name" value="Kinase-like_dom_sf"/>
</dbReference>